<feature type="non-terminal residue" evidence="1">
    <location>
        <position position="54"/>
    </location>
</feature>
<evidence type="ECO:0000313" key="2">
    <source>
        <dbReference type="EMBL" id="CAF1653776.1"/>
    </source>
</evidence>
<dbReference type="Proteomes" id="UP000663870">
    <property type="component" value="Unassembled WGS sequence"/>
</dbReference>
<name>A0A815SYG1_9BILA</name>
<organism evidence="1 3">
    <name type="scientific">Rotaria sordida</name>
    <dbReference type="NCBI Taxonomy" id="392033"/>
    <lineage>
        <taxon>Eukaryota</taxon>
        <taxon>Metazoa</taxon>
        <taxon>Spiralia</taxon>
        <taxon>Gnathifera</taxon>
        <taxon>Rotifera</taxon>
        <taxon>Eurotatoria</taxon>
        <taxon>Bdelloidea</taxon>
        <taxon>Philodinida</taxon>
        <taxon>Philodinidae</taxon>
        <taxon>Rotaria</taxon>
    </lineage>
</organism>
<dbReference type="AlphaFoldDB" id="A0A815SYG1"/>
<dbReference type="Proteomes" id="UP000663854">
    <property type="component" value="Unassembled WGS sequence"/>
</dbReference>
<comment type="caution">
    <text evidence="1">The sequence shown here is derived from an EMBL/GenBank/DDBJ whole genome shotgun (WGS) entry which is preliminary data.</text>
</comment>
<proteinExistence type="predicted"/>
<sequence>MNRYNEYPSENAGARLLLEVRKLGFDCHCLVFTQDAKASASKIEQLLDATQREN</sequence>
<accession>A0A815SYG1</accession>
<gene>
    <name evidence="2" type="ORF">JXQ802_LOCUS54954</name>
    <name evidence="1" type="ORF">PYM288_LOCUS38448</name>
</gene>
<reference evidence="1" key="1">
    <citation type="submission" date="2021-02" db="EMBL/GenBank/DDBJ databases">
        <authorList>
            <person name="Nowell W R."/>
        </authorList>
    </citation>
    <scope>NUCLEOTIDE SEQUENCE</scope>
</reference>
<dbReference type="EMBL" id="CAJNOH010009371">
    <property type="protein sequence ID" value="CAF1497037.1"/>
    <property type="molecule type" value="Genomic_DNA"/>
</dbReference>
<protein>
    <submittedName>
        <fullName evidence="1">Uncharacterized protein</fullName>
    </submittedName>
</protein>
<evidence type="ECO:0000313" key="4">
    <source>
        <dbReference type="Proteomes" id="UP000663870"/>
    </source>
</evidence>
<keyword evidence="4" id="KW-1185">Reference proteome</keyword>
<evidence type="ECO:0000313" key="1">
    <source>
        <dbReference type="EMBL" id="CAF1497037.1"/>
    </source>
</evidence>
<dbReference type="EMBL" id="CAJNOL010011138">
    <property type="protein sequence ID" value="CAF1653776.1"/>
    <property type="molecule type" value="Genomic_DNA"/>
</dbReference>
<evidence type="ECO:0000313" key="3">
    <source>
        <dbReference type="Proteomes" id="UP000663854"/>
    </source>
</evidence>